<name>A0AAJ1ML10_9SPIO</name>
<proteinExistence type="predicted"/>
<dbReference type="InterPro" id="IPR053728">
    <property type="entry name" value="Alginate_Permeability_Chnl"/>
</dbReference>
<dbReference type="EMBL" id="JAQQAL010000024">
    <property type="protein sequence ID" value="MDC7227356.1"/>
    <property type="molecule type" value="Genomic_DNA"/>
</dbReference>
<dbReference type="Proteomes" id="UP001221217">
    <property type="component" value="Unassembled WGS sequence"/>
</dbReference>
<dbReference type="Gene3D" id="2.40.160.100">
    <property type="match status" value="1"/>
</dbReference>
<feature type="chain" id="PRO_5042504707" description="Alginate export domain-containing protein" evidence="1">
    <location>
        <begin position="24"/>
        <end position="496"/>
    </location>
</feature>
<organism evidence="2 3">
    <name type="scientific">Candidatus Thalassospirochaeta sargassi</name>
    <dbReference type="NCBI Taxonomy" id="3119039"/>
    <lineage>
        <taxon>Bacteria</taxon>
        <taxon>Pseudomonadati</taxon>
        <taxon>Spirochaetota</taxon>
        <taxon>Spirochaetia</taxon>
        <taxon>Spirochaetales</taxon>
        <taxon>Spirochaetaceae</taxon>
        <taxon>Candidatus Thalassospirochaeta</taxon>
    </lineage>
</organism>
<comment type="caution">
    <text evidence="2">The sequence shown here is derived from an EMBL/GenBank/DDBJ whole genome shotgun (WGS) entry which is preliminary data.</text>
</comment>
<accession>A0AAJ1ML10</accession>
<protein>
    <recommendedName>
        <fullName evidence="4">Alginate export domain-containing protein</fullName>
    </recommendedName>
</protein>
<dbReference type="AlphaFoldDB" id="A0AAJ1ML10"/>
<gene>
    <name evidence="2" type="ORF">PQJ61_11395</name>
</gene>
<evidence type="ECO:0008006" key="4">
    <source>
        <dbReference type="Google" id="ProtNLM"/>
    </source>
</evidence>
<keyword evidence="1" id="KW-0732">Signal</keyword>
<reference evidence="2 3" key="1">
    <citation type="submission" date="2022-12" db="EMBL/GenBank/DDBJ databases">
        <title>Metagenome assembled genome from gulf of manar.</title>
        <authorList>
            <person name="Kohli P."/>
            <person name="Pk S."/>
            <person name="Venkata Ramana C."/>
            <person name="Sasikala C."/>
        </authorList>
    </citation>
    <scope>NUCLEOTIDE SEQUENCE [LARGE SCALE GENOMIC DNA]</scope>
    <source>
        <strain evidence="2">JB008</strain>
    </source>
</reference>
<evidence type="ECO:0000313" key="2">
    <source>
        <dbReference type="EMBL" id="MDC7227356.1"/>
    </source>
</evidence>
<evidence type="ECO:0000256" key="1">
    <source>
        <dbReference type="SAM" id="SignalP"/>
    </source>
</evidence>
<sequence length="496" mass="53866">MKRLTITLLALILILGAAVNASAFDVGGSLTSGTDLSTLDIEGASTEAQLGLWLESGKGEHYSFEMKFDLTAAITKDLLEDEVLFNFYFNPDYLKLDGLWDDLDYGPSILATSFGRFSASDFSSKVFSQQLDGLTMNFNYPKAELTITAGTTALMFTESGSILNSSSPTIMSKTDLAQTSNSTTLTKKLFDPDGTDGLTIFDSPRAVEIITLSLPEAIARQSLTFSLVAQEDLRPMMAVAADYFGETTDYPLVQEGDIYYDADGGGAVDTQYIGAGVSGPIIGSLYHNVFYYFGTGRTLSYKADGNSSEGYSYQYDTIISHMAGFSLDYFLPWLFNSRISGGAYFGTGDSDADYYYEGNKEGYYTQFTPITSGGGGIIFSPGVSNILTANASYSMKPLGWMPLRIVKDLQVSANLLQFYRLTEGPVSISGISSDFEAESRNYLGSEIDLTVNWRPFSDLGAIAQVGYFLPNSNAFEAGSDMSNPTFMAKLNVSFSF</sequence>
<feature type="signal peptide" evidence="1">
    <location>
        <begin position="1"/>
        <end position="23"/>
    </location>
</feature>
<evidence type="ECO:0000313" key="3">
    <source>
        <dbReference type="Proteomes" id="UP001221217"/>
    </source>
</evidence>